<dbReference type="GeneID" id="106077643"/>
<keyword evidence="2" id="KW-0472">Membrane</keyword>
<feature type="region of interest" description="Disordered" evidence="1">
    <location>
        <begin position="993"/>
        <end position="1020"/>
    </location>
</feature>
<dbReference type="OrthoDB" id="6179968at2759"/>
<gene>
    <name evidence="4 5" type="primary">LOC106077643</name>
</gene>
<evidence type="ECO:0000256" key="2">
    <source>
        <dbReference type="SAM" id="Phobius"/>
    </source>
</evidence>
<evidence type="ECO:0000256" key="1">
    <source>
        <dbReference type="SAM" id="MobiDB-lite"/>
    </source>
</evidence>
<dbReference type="RefSeq" id="XP_055866414.1">
    <property type="nucleotide sequence ID" value="XM_056010439.1"/>
</dbReference>
<proteinExistence type="predicted"/>
<dbReference type="RefSeq" id="XP_055866415.1">
    <property type="nucleotide sequence ID" value="XM_056010440.1"/>
</dbReference>
<keyword evidence="3" id="KW-1185">Reference proteome</keyword>
<evidence type="ECO:0000313" key="3">
    <source>
        <dbReference type="Proteomes" id="UP001165740"/>
    </source>
</evidence>
<keyword evidence="2" id="KW-0812">Transmembrane</keyword>
<reference evidence="4 5" key="1">
    <citation type="submission" date="2025-04" db="UniProtKB">
        <authorList>
            <consortium name="RefSeq"/>
        </authorList>
    </citation>
    <scope>IDENTIFICATION</scope>
</reference>
<dbReference type="AlphaFoldDB" id="A0A9W2YUK3"/>
<evidence type="ECO:0000313" key="4">
    <source>
        <dbReference type="RefSeq" id="XP_055866414.1"/>
    </source>
</evidence>
<feature type="transmembrane region" description="Helical" evidence="2">
    <location>
        <begin position="817"/>
        <end position="840"/>
    </location>
</feature>
<protein>
    <submittedName>
        <fullName evidence="4 5">Uncharacterized protein LOC106077643 isoform X1</fullName>
    </submittedName>
</protein>
<name>A0A9W2YUK3_BIOGL</name>
<organism evidence="3 5">
    <name type="scientific">Biomphalaria glabrata</name>
    <name type="common">Bloodfluke planorb</name>
    <name type="synonym">Freshwater snail</name>
    <dbReference type="NCBI Taxonomy" id="6526"/>
    <lineage>
        <taxon>Eukaryota</taxon>
        <taxon>Metazoa</taxon>
        <taxon>Spiralia</taxon>
        <taxon>Lophotrochozoa</taxon>
        <taxon>Mollusca</taxon>
        <taxon>Gastropoda</taxon>
        <taxon>Heterobranchia</taxon>
        <taxon>Euthyneura</taxon>
        <taxon>Panpulmonata</taxon>
        <taxon>Hygrophila</taxon>
        <taxon>Lymnaeoidea</taxon>
        <taxon>Planorbidae</taxon>
        <taxon>Biomphalaria</taxon>
    </lineage>
</organism>
<dbReference type="Proteomes" id="UP001165740">
    <property type="component" value="Chromosome 14"/>
</dbReference>
<evidence type="ECO:0000313" key="5">
    <source>
        <dbReference type="RefSeq" id="XP_055866415.1"/>
    </source>
</evidence>
<accession>A0A9W2YUK3</accession>
<feature type="compositionally biased region" description="Polar residues" evidence="1">
    <location>
        <begin position="1005"/>
        <end position="1020"/>
    </location>
</feature>
<sequence>MCLKFSDIFHDRRFCLWKCVYIYFVGMYLHLVNAQPELCDSNDATKTIVATLGTSINFSVCVVANISSPRFPLLKVNNVWLSRDHEGQNNQRFTWENTNVSTPDVFSLRIYIRNITVYQYGKLAIKLLISENSGLDLHWTIIPSEQNIIKLNFTDSEELLCEVNWYLKTIEIRNELTGQVINTLHNSNKMEIRKSITGHLPKIKECDNTGIYTCAVTDFQNVIHEKQLINRKPGCPVKFCDEKNRTTYTVTTNQTVNFSLCLFYNDDVDIEAVNIPKLSPEWREDMVNESYLLLHLNIDNISVRSAGDHNMEITAVNKRKTKVEKLNRNLTLILHKAIKLCNAGSNNRKVVASVGQNVSIEICIEDSYKNLRNVTINQRPVDWKNISVQNCRIFLLKQNSTDTYYLEVTIVNITEHTPLKYKVMLSTVLKDVLLYRFELILKDSLSLCEKEKNFTSVKTPMYGSVTIHICYITNFGQLEYCGVDNKPYRINDSEDNEDIYVSVEQFNNSTKYFMQINFRDITQDNTRKILWKTTPRQSLSYTVDILLLKEQNYELKNCEGQKFITYYYTNLLSNVSICVLIMSLANNQPCLQSTAYTQHGFANTSSEQISNVYISVNGSFVFIDVINVTDYNFGRYDWTLTMCENTNIDYTFYLIHDTLDLPSSLCNGGNTNFSVEASRDSLLSICFRIFSHLDRTLSINNYSVPIVSSVKEFQKYNYTMSDLELNFRNISVFNNWNQQLDTRYIQILLVPTKSQEMKIEFVSSNRILVYNISLNGLKTDGNEIWKNNGTNNTTREFTNRTDSQGDALKNDNMDSSVYIYAVLVVAVIVCTVVLIIVFIVRKKVAKVKREKVETQLNLYTQGQRNDNNYINVDNQNDVMYMNLKTSRPRSLRLVANAPDLTKDLDERIYLNTCDLEQESSFIGIGDNDYKDPPSGRYISDEGLLYVTVSHANSLRSANSSASSRQTDNVIYASLDLEKSGKIPLLQFKQPRIKQKKKISDKKTNLNDFTITSSSPSQVNS</sequence>
<keyword evidence="2" id="KW-1133">Transmembrane helix</keyword>